<evidence type="ECO:0000313" key="2">
    <source>
        <dbReference type="EMBL" id="KAF9954223.1"/>
    </source>
</evidence>
<evidence type="ECO:0000313" key="3">
    <source>
        <dbReference type="Proteomes" id="UP000738359"/>
    </source>
</evidence>
<feature type="non-terminal residue" evidence="2">
    <location>
        <position position="1"/>
    </location>
</feature>
<dbReference type="AlphaFoldDB" id="A0A9P6IZ93"/>
<name>A0A9P6IZ93_MORAP</name>
<feature type="region of interest" description="Disordered" evidence="1">
    <location>
        <begin position="293"/>
        <end position="349"/>
    </location>
</feature>
<accession>A0A9P6IZ93</accession>
<gene>
    <name evidence="2" type="ORF">BGZ70_010624</name>
</gene>
<evidence type="ECO:0000256" key="1">
    <source>
        <dbReference type="SAM" id="MobiDB-lite"/>
    </source>
</evidence>
<dbReference type="EMBL" id="JAAAHY010000984">
    <property type="protein sequence ID" value="KAF9954223.1"/>
    <property type="molecule type" value="Genomic_DNA"/>
</dbReference>
<protein>
    <submittedName>
        <fullName evidence="2">Uncharacterized protein</fullName>
    </submittedName>
</protein>
<sequence>ELPVRKTAVGSEPTREARLYWNQQREAPWKLRSMSLDGRSPPGAVIDQDQLDARLSRLLADHAHYRAVLLRYIRRALQHCTWYTEQDQNFTSFSLKFERLEKLVNQVVYIRQYALQCFQSVERTGTVLLNQVDVLLARTMPTAGSPLGGAMSPSNTSFVAAKGPLGMNGHHEQPYNHLMQDGAASMAMHGAVVGGAGVPFNNNRVLFTAGELKEAIRFWREQCNYAEALEPKVFEIDRISDIRVLALVGEGTTLDEKARALRISYEQSMLVTDEVTPFLDRWNFMLSAIAERPREDQGPGAGSASIGAGSGTPGYTPQGLSLDHRSMSSQSLGSPATSQSSQPWGQGAS</sequence>
<organism evidence="2 3">
    <name type="scientific">Mortierella alpina</name>
    <name type="common">Oleaginous fungus</name>
    <name type="synonym">Mortierella renispora</name>
    <dbReference type="NCBI Taxonomy" id="64518"/>
    <lineage>
        <taxon>Eukaryota</taxon>
        <taxon>Fungi</taxon>
        <taxon>Fungi incertae sedis</taxon>
        <taxon>Mucoromycota</taxon>
        <taxon>Mortierellomycotina</taxon>
        <taxon>Mortierellomycetes</taxon>
        <taxon>Mortierellales</taxon>
        <taxon>Mortierellaceae</taxon>
        <taxon>Mortierella</taxon>
    </lineage>
</organism>
<reference evidence="2" key="1">
    <citation type="journal article" date="2020" name="Fungal Divers.">
        <title>Resolving the Mortierellaceae phylogeny through synthesis of multi-gene phylogenetics and phylogenomics.</title>
        <authorList>
            <person name="Vandepol N."/>
            <person name="Liber J."/>
            <person name="Desiro A."/>
            <person name="Na H."/>
            <person name="Kennedy M."/>
            <person name="Barry K."/>
            <person name="Grigoriev I.V."/>
            <person name="Miller A.N."/>
            <person name="O'Donnell K."/>
            <person name="Stajich J.E."/>
            <person name="Bonito G."/>
        </authorList>
    </citation>
    <scope>NUCLEOTIDE SEQUENCE</scope>
    <source>
        <strain evidence="2">CK1249</strain>
    </source>
</reference>
<proteinExistence type="predicted"/>
<dbReference type="OrthoDB" id="2428392at2759"/>
<keyword evidence="3" id="KW-1185">Reference proteome</keyword>
<comment type="caution">
    <text evidence="2">The sequence shown here is derived from an EMBL/GenBank/DDBJ whole genome shotgun (WGS) entry which is preliminary data.</text>
</comment>
<dbReference type="Proteomes" id="UP000738359">
    <property type="component" value="Unassembled WGS sequence"/>
</dbReference>
<feature type="compositionally biased region" description="Polar residues" evidence="1">
    <location>
        <begin position="327"/>
        <end position="349"/>
    </location>
</feature>